<dbReference type="Proteomes" id="UP000199735">
    <property type="component" value="Unassembled WGS sequence"/>
</dbReference>
<comment type="subcellular location">
    <subcellularLocation>
        <location evidence="1 8">Cell membrane</location>
        <topology evidence="1 8">Multi-pass membrane protein</topology>
    </subcellularLocation>
</comment>
<dbReference type="GO" id="GO:0055085">
    <property type="term" value="P:transmembrane transport"/>
    <property type="evidence" value="ECO:0007669"/>
    <property type="project" value="InterPro"/>
</dbReference>
<dbReference type="InterPro" id="IPR035906">
    <property type="entry name" value="MetI-like_sf"/>
</dbReference>
<keyword evidence="3 8" id="KW-0813">Transport</keyword>
<dbReference type="AlphaFoldDB" id="A0A075LN01"/>
<evidence type="ECO:0000256" key="4">
    <source>
        <dbReference type="ARBA" id="ARBA00022475"/>
    </source>
</evidence>
<keyword evidence="5 8" id="KW-0812">Transmembrane</keyword>
<keyword evidence="4" id="KW-1003">Cell membrane</keyword>
<comment type="similarity">
    <text evidence="2">Belongs to the binding-protein-dependent transport system permease family. CysTW subfamily.</text>
</comment>
<feature type="transmembrane region" description="Helical" evidence="8">
    <location>
        <begin position="157"/>
        <end position="177"/>
    </location>
</feature>
<protein>
    <submittedName>
        <fullName evidence="10">ABC transporter permease</fullName>
    </submittedName>
    <submittedName>
        <fullName evidence="11">Spermidine/putrescine transport system permease protein</fullName>
    </submittedName>
</protein>
<dbReference type="EMBL" id="FOCD01000007">
    <property type="protein sequence ID" value="SEO10815.1"/>
    <property type="molecule type" value="Genomic_DNA"/>
</dbReference>
<dbReference type="CDD" id="cd06261">
    <property type="entry name" value="TM_PBP2"/>
    <property type="match status" value="1"/>
</dbReference>
<dbReference type="SUPFAM" id="SSF161098">
    <property type="entry name" value="MetI-like"/>
    <property type="match status" value="1"/>
</dbReference>
<dbReference type="KEGG" id="tap:GZ22_03305"/>
<feature type="domain" description="ABC transmembrane type-1" evidence="9">
    <location>
        <begin position="68"/>
        <end position="272"/>
    </location>
</feature>
<evidence type="ECO:0000256" key="5">
    <source>
        <dbReference type="ARBA" id="ARBA00022692"/>
    </source>
</evidence>
<dbReference type="PANTHER" id="PTHR42929:SF5">
    <property type="entry name" value="ABC TRANSPORTER PERMEASE PROTEIN"/>
    <property type="match status" value="1"/>
</dbReference>
<dbReference type="GO" id="GO:0005886">
    <property type="term" value="C:plasma membrane"/>
    <property type="evidence" value="ECO:0007669"/>
    <property type="project" value="UniProtKB-SubCell"/>
</dbReference>
<evidence type="ECO:0000256" key="7">
    <source>
        <dbReference type="ARBA" id="ARBA00023136"/>
    </source>
</evidence>
<evidence type="ECO:0000256" key="3">
    <source>
        <dbReference type="ARBA" id="ARBA00022448"/>
    </source>
</evidence>
<gene>
    <name evidence="10" type="ORF">GZ22_03305</name>
    <name evidence="11" type="ORF">SAMN04489762_3488</name>
</gene>
<dbReference type="PANTHER" id="PTHR42929">
    <property type="entry name" value="INNER MEMBRANE ABC TRANSPORTER PERMEASE PROTEIN YDCU-RELATED-RELATED"/>
    <property type="match status" value="1"/>
</dbReference>
<dbReference type="EMBL" id="CP008876">
    <property type="protein sequence ID" value="AIF65768.1"/>
    <property type="molecule type" value="Genomic_DNA"/>
</dbReference>
<dbReference type="Gene3D" id="1.10.3720.10">
    <property type="entry name" value="MetI-like"/>
    <property type="match status" value="1"/>
</dbReference>
<dbReference type="InterPro" id="IPR000515">
    <property type="entry name" value="MetI-like"/>
</dbReference>
<evidence type="ECO:0000313" key="13">
    <source>
        <dbReference type="Proteomes" id="UP000199735"/>
    </source>
</evidence>
<accession>A0AAX2EJX6</accession>
<dbReference type="OrthoDB" id="57323at2"/>
<dbReference type="HOGENOM" id="CLU_016047_18_3_9"/>
<dbReference type="RefSeq" id="WP_038558587.1">
    <property type="nucleotide sequence ID" value="NZ_CP008876.1"/>
</dbReference>
<reference evidence="11 13" key="2">
    <citation type="submission" date="2016-10" db="EMBL/GenBank/DDBJ databases">
        <authorList>
            <person name="Varghese N."/>
            <person name="Submissions S."/>
        </authorList>
    </citation>
    <scope>NUCLEOTIDE SEQUENCE [LARGE SCALE GENOMIC DNA]</scope>
    <source>
        <strain evidence="11 13">DSM 21619</strain>
    </source>
</reference>
<feature type="transmembrane region" description="Helical" evidence="8">
    <location>
        <begin position="12"/>
        <end position="34"/>
    </location>
</feature>
<evidence type="ECO:0000313" key="11">
    <source>
        <dbReference type="EMBL" id="SEO10815.1"/>
    </source>
</evidence>
<evidence type="ECO:0000256" key="6">
    <source>
        <dbReference type="ARBA" id="ARBA00022989"/>
    </source>
</evidence>
<sequence length="287" mass="32148">MKATRQKKFYGVLLAPTLIFLGIFLLLPLIQLLILSFQQVDNFFEVIDGYTFSHYIEVLTTPVYLKTIWQTLFVAVITTVICLVLAYPAAYLLVRSPKRWRAFFYILLVSPLLTSVVIRTFAWIILLAQNGLVNDVLMKTSIIDEPLDMLWNMNAVIIAYVQVMLPFAVLPIATAMSDIKGNLRSASMILGSNRISTFFRVTLPLTIPGMISGAMIVFSLAAGSYITPLLVGGRMQPLLPLSIYQQIMQVYNLPLAAAMAFTLMVLVFLVIAVLGYILKKWEVRVNG</sequence>
<evidence type="ECO:0000313" key="10">
    <source>
        <dbReference type="EMBL" id="AIF65768.1"/>
    </source>
</evidence>
<dbReference type="Pfam" id="PF00528">
    <property type="entry name" value="BPD_transp_1"/>
    <property type="match status" value="1"/>
</dbReference>
<keyword evidence="7 8" id="KW-0472">Membrane</keyword>
<organism evidence="10 12">
    <name type="scientific">Terribacillus saccharophilus</name>
    <dbReference type="NCBI Taxonomy" id="361277"/>
    <lineage>
        <taxon>Bacteria</taxon>
        <taxon>Bacillati</taxon>
        <taxon>Bacillota</taxon>
        <taxon>Bacilli</taxon>
        <taxon>Bacillales</taxon>
        <taxon>Bacillaceae</taxon>
        <taxon>Terribacillus</taxon>
    </lineage>
</organism>
<evidence type="ECO:0000256" key="2">
    <source>
        <dbReference type="ARBA" id="ARBA00007069"/>
    </source>
</evidence>
<feature type="transmembrane region" description="Helical" evidence="8">
    <location>
        <begin position="102"/>
        <end position="128"/>
    </location>
</feature>
<feature type="transmembrane region" description="Helical" evidence="8">
    <location>
        <begin position="198"/>
        <end position="231"/>
    </location>
</feature>
<proteinExistence type="inferred from homology"/>
<feature type="transmembrane region" description="Helical" evidence="8">
    <location>
        <begin position="251"/>
        <end position="278"/>
    </location>
</feature>
<feature type="transmembrane region" description="Helical" evidence="8">
    <location>
        <begin position="68"/>
        <end position="90"/>
    </location>
</feature>
<dbReference type="Proteomes" id="UP000027980">
    <property type="component" value="Chromosome"/>
</dbReference>
<evidence type="ECO:0000313" key="12">
    <source>
        <dbReference type="Proteomes" id="UP000027980"/>
    </source>
</evidence>
<dbReference type="GeneID" id="34222002"/>
<evidence type="ECO:0000256" key="8">
    <source>
        <dbReference type="RuleBase" id="RU363032"/>
    </source>
</evidence>
<accession>A0A075LN01</accession>
<evidence type="ECO:0000256" key="1">
    <source>
        <dbReference type="ARBA" id="ARBA00004651"/>
    </source>
</evidence>
<reference evidence="10 12" key="1">
    <citation type="submission" date="2014-07" db="EMBL/GenBank/DDBJ databases">
        <title>Complete genome sequence of a moderately halophilic bacterium Terribacillus aidingensis MP602, isolated from Cryptomeria fortunei in Tianmu mountain in China.</title>
        <authorList>
            <person name="Wang Y."/>
            <person name="Lu P."/>
            <person name="Zhang L."/>
        </authorList>
    </citation>
    <scope>NUCLEOTIDE SEQUENCE [LARGE SCALE GENOMIC DNA]</scope>
    <source>
        <strain evidence="10 12">MP602</strain>
    </source>
</reference>
<evidence type="ECO:0000259" key="9">
    <source>
        <dbReference type="PROSITE" id="PS50928"/>
    </source>
</evidence>
<dbReference type="PROSITE" id="PS50928">
    <property type="entry name" value="ABC_TM1"/>
    <property type="match status" value="1"/>
</dbReference>
<keyword evidence="6 8" id="KW-1133">Transmembrane helix</keyword>
<name>A0A075LN01_9BACI</name>